<evidence type="ECO:0000313" key="2">
    <source>
        <dbReference type="Proteomes" id="UP001444661"/>
    </source>
</evidence>
<dbReference type="EMBL" id="JAQQWK010000011">
    <property type="protein sequence ID" value="KAK8024204.1"/>
    <property type="molecule type" value="Genomic_DNA"/>
</dbReference>
<dbReference type="Proteomes" id="UP001444661">
    <property type="component" value="Unassembled WGS sequence"/>
</dbReference>
<keyword evidence="2" id="KW-1185">Reference proteome</keyword>
<gene>
    <name evidence="1" type="ORF">PG993_012270</name>
</gene>
<sequence>MPDADPFPHDANATWAKHFLQQTTAEDRSHVSLRNVMPCAPKVAQGLVCRSEEDSILPWYLSIMGSWIIEALQPDDYVRVQMHGMREEEEED</sequence>
<evidence type="ECO:0000313" key="1">
    <source>
        <dbReference type="EMBL" id="KAK8024204.1"/>
    </source>
</evidence>
<protein>
    <submittedName>
        <fullName evidence="1">Uncharacterized protein</fullName>
    </submittedName>
</protein>
<proteinExistence type="predicted"/>
<organism evidence="1 2">
    <name type="scientific">Apiospora rasikravindrae</name>
    <dbReference type="NCBI Taxonomy" id="990691"/>
    <lineage>
        <taxon>Eukaryota</taxon>
        <taxon>Fungi</taxon>
        <taxon>Dikarya</taxon>
        <taxon>Ascomycota</taxon>
        <taxon>Pezizomycotina</taxon>
        <taxon>Sordariomycetes</taxon>
        <taxon>Xylariomycetidae</taxon>
        <taxon>Amphisphaeriales</taxon>
        <taxon>Apiosporaceae</taxon>
        <taxon>Apiospora</taxon>
    </lineage>
</organism>
<comment type="caution">
    <text evidence="1">The sequence shown here is derived from an EMBL/GenBank/DDBJ whole genome shotgun (WGS) entry which is preliminary data.</text>
</comment>
<accession>A0ABR1S1Y8</accession>
<reference evidence="1 2" key="1">
    <citation type="submission" date="2023-01" db="EMBL/GenBank/DDBJ databases">
        <title>Analysis of 21 Apiospora genomes using comparative genomics revels a genus with tremendous synthesis potential of carbohydrate active enzymes and secondary metabolites.</title>
        <authorList>
            <person name="Sorensen T."/>
        </authorList>
    </citation>
    <scope>NUCLEOTIDE SEQUENCE [LARGE SCALE GENOMIC DNA]</scope>
    <source>
        <strain evidence="1 2">CBS 33761</strain>
    </source>
</reference>
<name>A0ABR1S1Y8_9PEZI</name>